<evidence type="ECO:0000313" key="8">
    <source>
        <dbReference type="RefSeq" id="XP_021093058.1"/>
    </source>
</evidence>
<keyword evidence="7" id="KW-1185">Reference proteome</keyword>
<dbReference type="Pfam" id="PF00089">
    <property type="entry name" value="Trypsin"/>
    <property type="match status" value="1"/>
</dbReference>
<feature type="domain" description="Peptidase S1" evidence="6">
    <location>
        <begin position="19"/>
        <end position="100"/>
    </location>
</feature>
<keyword evidence="3" id="KW-0378">Hydrolase</keyword>
<keyword evidence="5" id="KW-0325">Glycoprotein</keyword>
<evidence type="ECO:0000256" key="2">
    <source>
        <dbReference type="ARBA" id="ARBA00022729"/>
    </source>
</evidence>
<dbReference type="GO" id="GO:0004252">
    <property type="term" value="F:serine-type endopeptidase activity"/>
    <property type="evidence" value="ECO:0007669"/>
    <property type="project" value="InterPro"/>
</dbReference>
<keyword evidence="1 8" id="KW-0645">Protease</keyword>
<keyword evidence="2" id="KW-0732">Signal</keyword>
<organism evidence="7 8">
    <name type="scientific">Heterocephalus glaber</name>
    <name type="common">Naked mole rat</name>
    <dbReference type="NCBI Taxonomy" id="10181"/>
    <lineage>
        <taxon>Eukaryota</taxon>
        <taxon>Metazoa</taxon>
        <taxon>Chordata</taxon>
        <taxon>Craniata</taxon>
        <taxon>Vertebrata</taxon>
        <taxon>Euteleostomi</taxon>
        <taxon>Mammalia</taxon>
        <taxon>Eutheria</taxon>
        <taxon>Euarchontoglires</taxon>
        <taxon>Glires</taxon>
        <taxon>Rodentia</taxon>
        <taxon>Hystricomorpha</taxon>
        <taxon>Bathyergidae</taxon>
        <taxon>Heterocephalus</taxon>
    </lineage>
</organism>
<evidence type="ECO:0000256" key="3">
    <source>
        <dbReference type="ARBA" id="ARBA00022801"/>
    </source>
</evidence>
<protein>
    <submittedName>
        <fullName evidence="8">Serine protease 40</fullName>
    </submittedName>
</protein>
<dbReference type="PANTHER" id="PTHR24253:SF159">
    <property type="entry name" value="SERINE PROTEASE 42"/>
    <property type="match status" value="1"/>
</dbReference>
<evidence type="ECO:0000256" key="5">
    <source>
        <dbReference type="ARBA" id="ARBA00023180"/>
    </source>
</evidence>
<dbReference type="RefSeq" id="XP_021093058.1">
    <property type="nucleotide sequence ID" value="XM_021237399.1"/>
</dbReference>
<proteinExistence type="predicted"/>
<evidence type="ECO:0000259" key="6">
    <source>
        <dbReference type="PROSITE" id="PS50240"/>
    </source>
</evidence>
<dbReference type="InterPro" id="IPR009003">
    <property type="entry name" value="Peptidase_S1_PA"/>
</dbReference>
<dbReference type="Gene3D" id="2.40.10.10">
    <property type="entry name" value="Trypsin-like serine proteases"/>
    <property type="match status" value="1"/>
</dbReference>
<dbReference type="PROSITE" id="PS50240">
    <property type="entry name" value="TRYPSIN_DOM"/>
    <property type="match status" value="1"/>
</dbReference>
<gene>
    <name evidence="8" type="primary">LOC110344195</name>
</gene>
<sequence>MVRQPLDASPGFLPALFQLQEGELILISNEQCAAEYMHPSGVQDPSEFQGDSGGPLVCPVQGVWYLMGVASWSAECVAPVGPNIFSRITYFINWIQEKKQANPDPDISLAPPQEKPLALTGLNSQGTVEPQIFIVLLSSQIFLLQLILLRNL</sequence>
<dbReference type="InterPro" id="IPR043504">
    <property type="entry name" value="Peptidase_S1_PA_chymotrypsin"/>
</dbReference>
<dbReference type="PANTHER" id="PTHR24253">
    <property type="entry name" value="TRANSMEMBRANE PROTEASE SERINE"/>
    <property type="match status" value="1"/>
</dbReference>
<dbReference type="SUPFAM" id="SSF50494">
    <property type="entry name" value="Trypsin-like serine proteases"/>
    <property type="match status" value="1"/>
</dbReference>
<dbReference type="AlphaFoldDB" id="A0AAX6RB64"/>
<dbReference type="GO" id="GO:0006508">
    <property type="term" value="P:proteolysis"/>
    <property type="evidence" value="ECO:0007669"/>
    <property type="project" value="UniProtKB-KW"/>
</dbReference>
<accession>A0AAX6RB64</accession>
<evidence type="ECO:0000313" key="7">
    <source>
        <dbReference type="Proteomes" id="UP000694906"/>
    </source>
</evidence>
<dbReference type="InterPro" id="IPR001254">
    <property type="entry name" value="Trypsin_dom"/>
</dbReference>
<dbReference type="GeneID" id="110344195"/>
<evidence type="ECO:0000256" key="4">
    <source>
        <dbReference type="ARBA" id="ARBA00023157"/>
    </source>
</evidence>
<evidence type="ECO:0000256" key="1">
    <source>
        <dbReference type="ARBA" id="ARBA00022670"/>
    </source>
</evidence>
<keyword evidence="4" id="KW-1015">Disulfide bond</keyword>
<dbReference type="Proteomes" id="UP000694906">
    <property type="component" value="Unplaced"/>
</dbReference>
<name>A0AAX6RB64_HETGA</name>
<reference evidence="8" key="1">
    <citation type="submission" date="2025-08" db="UniProtKB">
        <authorList>
            <consortium name="RefSeq"/>
        </authorList>
    </citation>
    <scope>IDENTIFICATION</scope>
</reference>